<name>M3VBE8_GORML</name>
<feature type="domain" description="N-acetyltransferase" evidence="4">
    <location>
        <begin position="28"/>
        <end position="199"/>
    </location>
</feature>
<dbReference type="Pfam" id="PF13302">
    <property type="entry name" value="Acetyltransf_3"/>
    <property type="match status" value="1"/>
</dbReference>
<dbReference type="PANTHER" id="PTHR43792">
    <property type="entry name" value="GNAT FAMILY, PUTATIVE (AFU_ORTHOLOGUE AFUA_3G00765)-RELATED-RELATED"/>
    <property type="match status" value="1"/>
</dbReference>
<evidence type="ECO:0000259" key="4">
    <source>
        <dbReference type="PROSITE" id="PS51186"/>
    </source>
</evidence>
<dbReference type="AlphaFoldDB" id="M3VBE8"/>
<comment type="similarity">
    <text evidence="3">Belongs to the acetyltransferase family. RimJ subfamily.</text>
</comment>
<evidence type="ECO:0000313" key="6">
    <source>
        <dbReference type="Proteomes" id="UP000035009"/>
    </source>
</evidence>
<evidence type="ECO:0000256" key="1">
    <source>
        <dbReference type="ARBA" id="ARBA00022679"/>
    </source>
</evidence>
<dbReference type="InterPro" id="IPR051531">
    <property type="entry name" value="N-acetyltransferase"/>
</dbReference>
<evidence type="ECO:0000256" key="3">
    <source>
        <dbReference type="ARBA" id="ARBA00038502"/>
    </source>
</evidence>
<reference evidence="5 6" key="1">
    <citation type="submission" date="2013-02" db="EMBL/GenBank/DDBJ databases">
        <title>Whole genome shotgun sequence of Gordonia malaquae NBRC 108250.</title>
        <authorList>
            <person name="Yoshida I."/>
            <person name="Hosoyama A."/>
            <person name="Tsuchikane K."/>
            <person name="Ando Y."/>
            <person name="Baba S."/>
            <person name="Ohji S."/>
            <person name="Hamada M."/>
            <person name="Tamura T."/>
            <person name="Yamazoe A."/>
            <person name="Yamazaki S."/>
            <person name="Fujita N."/>
        </authorList>
    </citation>
    <scope>NUCLEOTIDE SEQUENCE [LARGE SCALE GENOMIC DNA]</scope>
    <source>
        <strain evidence="5 6">NBRC 108250</strain>
    </source>
</reference>
<dbReference type="Proteomes" id="UP000035009">
    <property type="component" value="Unassembled WGS sequence"/>
</dbReference>
<dbReference type="Gene3D" id="3.40.630.30">
    <property type="match status" value="1"/>
</dbReference>
<protein>
    <submittedName>
        <fullName evidence="5">Putative acetyltransferase</fullName>
    </submittedName>
</protein>
<keyword evidence="6" id="KW-1185">Reference proteome</keyword>
<dbReference type="GO" id="GO:0005737">
    <property type="term" value="C:cytoplasm"/>
    <property type="evidence" value="ECO:0007669"/>
    <property type="project" value="TreeGrafter"/>
</dbReference>
<evidence type="ECO:0000256" key="2">
    <source>
        <dbReference type="ARBA" id="ARBA00023315"/>
    </source>
</evidence>
<organism evidence="5 6">
    <name type="scientific">Gordonia malaquae NBRC 108250</name>
    <dbReference type="NCBI Taxonomy" id="1223542"/>
    <lineage>
        <taxon>Bacteria</taxon>
        <taxon>Bacillati</taxon>
        <taxon>Actinomycetota</taxon>
        <taxon>Actinomycetes</taxon>
        <taxon>Mycobacteriales</taxon>
        <taxon>Gordoniaceae</taxon>
        <taxon>Gordonia</taxon>
    </lineage>
</organism>
<dbReference type="PROSITE" id="PS51186">
    <property type="entry name" value="GNAT"/>
    <property type="match status" value="1"/>
</dbReference>
<accession>M3VBE8</accession>
<keyword evidence="1 5" id="KW-0808">Transferase</keyword>
<dbReference type="STRING" id="410332.SAMN04488550_1099"/>
<dbReference type="GO" id="GO:0008999">
    <property type="term" value="F:protein-N-terminal-alanine acetyltransferase activity"/>
    <property type="evidence" value="ECO:0007669"/>
    <property type="project" value="TreeGrafter"/>
</dbReference>
<dbReference type="RefSeq" id="WP_008378974.1">
    <property type="nucleotide sequence ID" value="NZ_BAOP01000015.1"/>
</dbReference>
<dbReference type="PANTHER" id="PTHR43792:SF8">
    <property type="entry name" value="[RIBOSOMAL PROTEIN US5]-ALANINE N-ACETYLTRANSFERASE"/>
    <property type="match status" value="1"/>
</dbReference>
<dbReference type="SUPFAM" id="SSF55729">
    <property type="entry name" value="Acyl-CoA N-acyltransferases (Nat)"/>
    <property type="match status" value="1"/>
</dbReference>
<keyword evidence="2" id="KW-0012">Acyltransferase</keyword>
<evidence type="ECO:0000313" key="5">
    <source>
        <dbReference type="EMBL" id="GAC80138.1"/>
    </source>
</evidence>
<sequence length="219" mass="24328">MFSWLVDSAKHPGWPSTLGPVRLHAGLLTLRPVRMRDGNTWSRLRISNQNELLPWEPTGVGQWERRHQASAWAPLHSVLKSEARRGVMLPYVIELDGRYVGQLTVGNIQRGAVLSAWIGYWVDREHTGRGIAQAAVALGVDHCFGPVGLHRLDATVQPDNVASQAVLKAIGFREEGLLKRYMDVNSRWRDHLLFAMTSDEVVGSAVDGLVRSGRALGRV</sequence>
<proteinExistence type="inferred from homology"/>
<dbReference type="InterPro" id="IPR016181">
    <property type="entry name" value="Acyl_CoA_acyltransferase"/>
</dbReference>
<comment type="caution">
    <text evidence="5">The sequence shown here is derived from an EMBL/GenBank/DDBJ whole genome shotgun (WGS) entry which is preliminary data.</text>
</comment>
<dbReference type="eggNOG" id="COG1670">
    <property type="taxonomic scope" value="Bacteria"/>
</dbReference>
<dbReference type="EMBL" id="BAOP01000015">
    <property type="protein sequence ID" value="GAC80138.1"/>
    <property type="molecule type" value="Genomic_DNA"/>
</dbReference>
<gene>
    <name evidence="5" type="ORF">GM1_015_00120</name>
</gene>
<dbReference type="InterPro" id="IPR000182">
    <property type="entry name" value="GNAT_dom"/>
</dbReference>